<dbReference type="Pfam" id="PF00462">
    <property type="entry name" value="Glutaredoxin"/>
    <property type="match status" value="1"/>
</dbReference>
<dbReference type="PANTHER" id="PTHR10293:SF16">
    <property type="entry name" value="GLUTAREDOXIN-RELATED PROTEIN 5, MITOCHONDRIAL"/>
    <property type="match status" value="1"/>
</dbReference>
<proteinExistence type="predicted"/>
<evidence type="ECO:0000256" key="5">
    <source>
        <dbReference type="ARBA" id="ARBA00023284"/>
    </source>
</evidence>
<dbReference type="eggNOG" id="KOG0911">
    <property type="taxonomic scope" value="Eukaryota"/>
</dbReference>
<dbReference type="InterPro" id="IPR002109">
    <property type="entry name" value="Glutaredoxin"/>
</dbReference>
<dbReference type="PROSITE" id="PS51354">
    <property type="entry name" value="GLUTAREDOXIN_2"/>
    <property type="match status" value="1"/>
</dbReference>
<reference key="2">
    <citation type="submission" date="2011-08" db="EMBL/GenBank/DDBJ databases">
        <title>Genome sequence of Naumovozyma castellii.</title>
        <authorList>
            <person name="Gordon J.L."/>
            <person name="Armisen D."/>
            <person name="Proux-Wera E."/>
            <person name="OhEigeartaigh S.S."/>
            <person name="Byrne K.P."/>
            <person name="Wolfe K.H."/>
        </authorList>
    </citation>
    <scope>NUCLEOTIDE SEQUENCE</scope>
    <source>
        <strain>Type strain:CBS 4309</strain>
    </source>
</reference>
<dbReference type="InterPro" id="IPR004480">
    <property type="entry name" value="Monothiol_GRX-rel"/>
</dbReference>
<keyword evidence="3" id="KW-0408">Iron</keyword>
<dbReference type="STRING" id="1064592.G0VBI7"/>
<keyword evidence="5" id="KW-0676">Redox-active center</keyword>
<dbReference type="GeneID" id="96901873"/>
<evidence type="ECO:0000256" key="4">
    <source>
        <dbReference type="ARBA" id="ARBA00023014"/>
    </source>
</evidence>
<keyword evidence="4" id="KW-0411">Iron-sulfur</keyword>
<dbReference type="OrthoDB" id="415696at2759"/>
<dbReference type="RefSeq" id="XP_003674687.1">
    <property type="nucleotide sequence ID" value="XM_003674639.1"/>
</dbReference>
<evidence type="ECO:0000259" key="7">
    <source>
        <dbReference type="Pfam" id="PF00462"/>
    </source>
</evidence>
<feature type="domain" description="Glutaredoxin" evidence="7">
    <location>
        <begin position="40"/>
        <end position="107"/>
    </location>
</feature>
<dbReference type="HOGENOM" id="CLU_026126_2_0_1"/>
<organism evidence="8 9">
    <name type="scientific">Naumovozyma castellii</name>
    <name type="common">Yeast</name>
    <name type="synonym">Saccharomyces castellii</name>
    <dbReference type="NCBI Taxonomy" id="27288"/>
    <lineage>
        <taxon>Eukaryota</taxon>
        <taxon>Fungi</taxon>
        <taxon>Dikarya</taxon>
        <taxon>Ascomycota</taxon>
        <taxon>Saccharomycotina</taxon>
        <taxon>Saccharomycetes</taxon>
        <taxon>Saccharomycetales</taxon>
        <taxon>Saccharomycetaceae</taxon>
        <taxon>Naumovozyma</taxon>
    </lineage>
</organism>
<dbReference type="GO" id="GO:0005759">
    <property type="term" value="C:mitochondrial matrix"/>
    <property type="evidence" value="ECO:0007669"/>
    <property type="project" value="TreeGrafter"/>
</dbReference>
<dbReference type="CDD" id="cd03028">
    <property type="entry name" value="GRX_PICOT_like"/>
    <property type="match status" value="1"/>
</dbReference>
<dbReference type="InterPro" id="IPR033658">
    <property type="entry name" value="GRX_PICOT-like"/>
</dbReference>
<evidence type="ECO:0000256" key="6">
    <source>
        <dbReference type="ARBA" id="ARBA00067618"/>
    </source>
</evidence>
<sequence length="139" mass="15322">MLQSRLGLMSSKTILNRTSRLFLSTETRQAIKSAVSSAPVVLFMKGTPDAPKCGFSRATVALLGYEGLNPSKFKAFNILDDVELRDGIKEYTDWPTIPQLFVNGEFIGGCDVIVSMSKNGDLNSVFEEADVLLPEEERE</sequence>
<dbReference type="NCBIfam" id="TIGR00365">
    <property type="entry name" value="Grx4 family monothiol glutaredoxin"/>
    <property type="match status" value="1"/>
</dbReference>
<dbReference type="EMBL" id="HE576753">
    <property type="protein sequence ID" value="CCC68313.1"/>
    <property type="molecule type" value="Genomic_DNA"/>
</dbReference>
<reference evidence="8 9" key="1">
    <citation type="journal article" date="2011" name="Proc. Natl. Acad. Sci. U.S.A.">
        <title>Evolutionary erosion of yeast sex chromosomes by mating-type switching accidents.</title>
        <authorList>
            <person name="Gordon J.L."/>
            <person name="Armisen D."/>
            <person name="Proux-Wera E."/>
            <person name="Oheigeartaigh S.S."/>
            <person name="Byrne K.P."/>
            <person name="Wolfe K.H."/>
        </authorList>
    </citation>
    <scope>NUCLEOTIDE SEQUENCE [LARGE SCALE GENOMIC DNA]</scope>
    <source>
        <strain evidence="9">ATCC 76901 / BCRC 22586 / CBS 4309 / NBRC 1992 / NRRL Y-12630</strain>
    </source>
</reference>
<name>G0VBI7_NAUCA</name>
<dbReference type="OMA" id="DPFIREG"/>
<dbReference type="InParanoid" id="G0VBI7"/>
<keyword evidence="9" id="KW-1185">Reference proteome</keyword>
<evidence type="ECO:0000256" key="1">
    <source>
        <dbReference type="ARBA" id="ARBA00022714"/>
    </source>
</evidence>
<evidence type="ECO:0000313" key="8">
    <source>
        <dbReference type="EMBL" id="CCC68313.1"/>
    </source>
</evidence>
<dbReference type="SUPFAM" id="SSF52833">
    <property type="entry name" value="Thioredoxin-like"/>
    <property type="match status" value="1"/>
</dbReference>
<keyword evidence="1" id="KW-0001">2Fe-2S</keyword>
<dbReference type="Gene3D" id="3.40.30.10">
    <property type="entry name" value="Glutaredoxin"/>
    <property type="match status" value="1"/>
</dbReference>
<dbReference type="Proteomes" id="UP000001640">
    <property type="component" value="Chromosome 2"/>
</dbReference>
<dbReference type="AlphaFoldDB" id="G0VBI7"/>
<evidence type="ECO:0000256" key="3">
    <source>
        <dbReference type="ARBA" id="ARBA00023004"/>
    </source>
</evidence>
<dbReference type="KEGG" id="ncs:NCAS_0B02290"/>
<dbReference type="GO" id="GO:0046872">
    <property type="term" value="F:metal ion binding"/>
    <property type="evidence" value="ECO:0007669"/>
    <property type="project" value="UniProtKB-KW"/>
</dbReference>
<evidence type="ECO:0000256" key="2">
    <source>
        <dbReference type="ARBA" id="ARBA00022723"/>
    </source>
</evidence>
<gene>
    <name evidence="8" type="primary">NCAS0B02290</name>
    <name evidence="8" type="ordered locus">NCAS_0B02290</name>
</gene>
<dbReference type="InterPro" id="IPR036249">
    <property type="entry name" value="Thioredoxin-like_sf"/>
</dbReference>
<dbReference type="GO" id="GO:0044571">
    <property type="term" value="P:[2Fe-2S] cluster assembly"/>
    <property type="evidence" value="ECO:0007669"/>
    <property type="project" value="UniProtKB-ARBA"/>
</dbReference>
<keyword evidence="2" id="KW-0479">Metal-binding</keyword>
<dbReference type="GO" id="GO:0015036">
    <property type="term" value="F:disulfide oxidoreductase activity"/>
    <property type="evidence" value="ECO:0007669"/>
    <property type="project" value="UniProtKB-ARBA"/>
</dbReference>
<accession>G0VBI7</accession>
<dbReference type="PANTHER" id="PTHR10293">
    <property type="entry name" value="GLUTAREDOXIN FAMILY MEMBER"/>
    <property type="match status" value="1"/>
</dbReference>
<evidence type="ECO:0000313" key="9">
    <source>
        <dbReference type="Proteomes" id="UP000001640"/>
    </source>
</evidence>
<dbReference type="FunFam" id="3.40.30.10:FF:000005">
    <property type="entry name" value="Glutaredoxin 5"/>
    <property type="match status" value="1"/>
</dbReference>
<dbReference type="GO" id="GO:0051537">
    <property type="term" value="F:2 iron, 2 sulfur cluster binding"/>
    <property type="evidence" value="ECO:0007669"/>
    <property type="project" value="UniProtKB-KW"/>
</dbReference>
<protein>
    <recommendedName>
        <fullName evidence="6">Monothiol glutaredoxin-5, mitochondrial</fullName>
    </recommendedName>
</protein>